<keyword evidence="6" id="KW-0029">Amino-acid transport</keyword>
<organism evidence="7 8">
    <name type="scientific">Rhizopogon vesiculosus</name>
    <dbReference type="NCBI Taxonomy" id="180088"/>
    <lineage>
        <taxon>Eukaryota</taxon>
        <taxon>Fungi</taxon>
        <taxon>Dikarya</taxon>
        <taxon>Basidiomycota</taxon>
        <taxon>Agaricomycotina</taxon>
        <taxon>Agaricomycetes</taxon>
        <taxon>Agaricomycetidae</taxon>
        <taxon>Boletales</taxon>
        <taxon>Suillineae</taxon>
        <taxon>Rhizopogonaceae</taxon>
        <taxon>Rhizopogon</taxon>
    </lineage>
</organism>
<dbReference type="GO" id="GO:0005774">
    <property type="term" value="C:vacuolar membrane"/>
    <property type="evidence" value="ECO:0007669"/>
    <property type="project" value="UniProtKB-SubCell"/>
</dbReference>
<sequence length="137" mass="15709">ILAALKTYKHLPYTFVYLFSFFLLSDGLNTTGTLIAICQNDKFSFSFLQNTYLGLSQAVTSTISTLAFWYIQRYWKISTKKMVCSAIFIRLIYLTMNGKVCCHECCNDFHSVVGYDWNMDGEIWVSAINLSHTIVPL</sequence>
<feature type="non-terminal residue" evidence="7">
    <location>
        <position position="1"/>
    </location>
</feature>
<protein>
    <recommendedName>
        <fullName evidence="6">Autophagy-related protein</fullName>
    </recommendedName>
</protein>
<comment type="function">
    <text evidence="6">Vacuolar effluxer which mediate the efflux of amino acids resulting from autophagic degradation. The release of autophagic amino acids allows the maintenance of protein synthesis and viability during nitrogen starvation.</text>
</comment>
<name>A0A1J8QUM2_9AGAM</name>
<evidence type="ECO:0000256" key="1">
    <source>
        <dbReference type="ARBA" id="ARBA00004127"/>
    </source>
</evidence>
<dbReference type="STRING" id="180088.A0A1J8QUM2"/>
<evidence type="ECO:0000313" key="8">
    <source>
        <dbReference type="Proteomes" id="UP000183567"/>
    </source>
</evidence>
<comment type="subcellular location">
    <subcellularLocation>
        <location evidence="1">Endomembrane system</location>
        <topology evidence="1">Multi-pass membrane protein</topology>
    </subcellularLocation>
    <subcellularLocation>
        <location evidence="6">Vacuole membrane</location>
        <topology evidence="6">Multi-pass membrane protein</topology>
    </subcellularLocation>
</comment>
<dbReference type="GO" id="GO:0012505">
    <property type="term" value="C:endomembrane system"/>
    <property type="evidence" value="ECO:0007669"/>
    <property type="project" value="UniProtKB-SubCell"/>
</dbReference>
<keyword evidence="4 6" id="KW-1133">Transmembrane helix</keyword>
<evidence type="ECO:0000256" key="6">
    <source>
        <dbReference type="RuleBase" id="RU363073"/>
    </source>
</evidence>
<feature type="non-terminal residue" evidence="7">
    <location>
        <position position="137"/>
    </location>
</feature>
<keyword evidence="8" id="KW-1185">Reference proteome</keyword>
<keyword evidence="6" id="KW-0072">Autophagy</keyword>
<keyword evidence="3 6" id="KW-0812">Transmembrane</keyword>
<reference evidence="7 8" key="1">
    <citation type="submission" date="2016-03" db="EMBL/GenBank/DDBJ databases">
        <title>Comparative genomics of the ectomycorrhizal sister species Rhizopogon vinicolor and Rhizopogon vesiculosus (Basidiomycota: Boletales) reveals a divergence of the mating type B locus.</title>
        <authorList>
            <person name="Mujic A.B."/>
            <person name="Kuo A."/>
            <person name="Tritt A."/>
            <person name="Lipzen A."/>
            <person name="Chen C."/>
            <person name="Johnson J."/>
            <person name="Sharma A."/>
            <person name="Barry K."/>
            <person name="Grigoriev I.V."/>
            <person name="Spatafora J.W."/>
        </authorList>
    </citation>
    <scope>NUCLEOTIDE SEQUENCE [LARGE SCALE GENOMIC DNA]</scope>
    <source>
        <strain evidence="7 8">AM-OR11-056</strain>
    </source>
</reference>
<dbReference type="InterPro" id="IPR050495">
    <property type="entry name" value="ATG22/LtaA_families"/>
</dbReference>
<dbReference type="PANTHER" id="PTHR23519">
    <property type="entry name" value="AUTOPHAGY-RELATED PROTEIN 22"/>
    <property type="match status" value="1"/>
</dbReference>
<dbReference type="AlphaFoldDB" id="A0A1J8QUM2"/>
<evidence type="ECO:0000256" key="5">
    <source>
        <dbReference type="ARBA" id="ARBA00023136"/>
    </source>
</evidence>
<feature type="transmembrane region" description="Helical" evidence="6">
    <location>
        <begin position="52"/>
        <end position="71"/>
    </location>
</feature>
<proteinExistence type="inferred from homology"/>
<keyword evidence="2 6" id="KW-0813">Transport</keyword>
<keyword evidence="5 6" id="KW-0472">Membrane</keyword>
<evidence type="ECO:0000256" key="2">
    <source>
        <dbReference type="ARBA" id="ARBA00022448"/>
    </source>
</evidence>
<dbReference type="OrthoDB" id="42657at2759"/>
<dbReference type="GO" id="GO:0006914">
    <property type="term" value="P:autophagy"/>
    <property type="evidence" value="ECO:0007669"/>
    <property type="project" value="UniProtKB-KW"/>
</dbReference>
<dbReference type="EMBL" id="LVVM01003181">
    <property type="protein sequence ID" value="OJA15364.1"/>
    <property type="molecule type" value="Genomic_DNA"/>
</dbReference>
<keyword evidence="6" id="KW-0926">Vacuole</keyword>
<evidence type="ECO:0000313" key="7">
    <source>
        <dbReference type="EMBL" id="OJA15364.1"/>
    </source>
</evidence>
<evidence type="ECO:0000256" key="4">
    <source>
        <dbReference type="ARBA" id="ARBA00022989"/>
    </source>
</evidence>
<comment type="caution">
    <text evidence="6">Lacks conserved residue(s) required for the propagation of feature annotation.</text>
</comment>
<accession>A0A1J8QUM2</accession>
<comment type="similarity">
    <text evidence="6">Belongs to the ATG22 family.</text>
</comment>
<dbReference type="Proteomes" id="UP000183567">
    <property type="component" value="Unassembled WGS sequence"/>
</dbReference>
<comment type="caution">
    <text evidence="7">The sequence shown here is derived from an EMBL/GenBank/DDBJ whole genome shotgun (WGS) entry which is preliminary data.</text>
</comment>
<evidence type="ECO:0000256" key="3">
    <source>
        <dbReference type="ARBA" id="ARBA00022692"/>
    </source>
</evidence>
<gene>
    <name evidence="7" type="ORF">AZE42_13847</name>
</gene>
<dbReference type="InterPro" id="IPR024671">
    <property type="entry name" value="Atg22-like"/>
</dbReference>
<dbReference type="Pfam" id="PF11700">
    <property type="entry name" value="ATG22"/>
    <property type="match status" value="1"/>
</dbReference>
<dbReference type="GO" id="GO:0006865">
    <property type="term" value="P:amino acid transport"/>
    <property type="evidence" value="ECO:0007669"/>
    <property type="project" value="UniProtKB-KW"/>
</dbReference>
<feature type="transmembrane region" description="Helical" evidence="6">
    <location>
        <begin position="15"/>
        <end position="37"/>
    </location>
</feature>
<dbReference type="PANTHER" id="PTHR23519:SF4">
    <property type="entry name" value="AUTOPHAGY-RELATED PROTEIN"/>
    <property type="match status" value="1"/>
</dbReference>